<comment type="similarity">
    <text evidence="2">Belongs to the YkuD family.</text>
</comment>
<dbReference type="PANTHER" id="PTHR30582:SF24">
    <property type="entry name" value="L,D-TRANSPEPTIDASE ERFK_SRFK-RELATED"/>
    <property type="match status" value="1"/>
</dbReference>
<keyword evidence="12" id="KW-1185">Reference proteome</keyword>
<evidence type="ECO:0000256" key="3">
    <source>
        <dbReference type="ARBA" id="ARBA00022676"/>
    </source>
</evidence>
<dbReference type="GO" id="GO:0018104">
    <property type="term" value="P:peptidoglycan-protein cross-linking"/>
    <property type="evidence" value="ECO:0007669"/>
    <property type="project" value="TreeGrafter"/>
</dbReference>
<keyword evidence="6 9" id="KW-0133">Cell shape</keyword>
<evidence type="ECO:0000259" key="10">
    <source>
        <dbReference type="PROSITE" id="PS52029"/>
    </source>
</evidence>
<gene>
    <name evidence="11" type="ORF">DESHY_110356</name>
</gene>
<dbReference type="EMBL" id="CAOS01000003">
    <property type="protein sequence ID" value="CCO07412.1"/>
    <property type="molecule type" value="Genomic_DNA"/>
</dbReference>
<dbReference type="CDD" id="cd16913">
    <property type="entry name" value="YkuD_like"/>
    <property type="match status" value="1"/>
</dbReference>
<dbReference type="OrthoDB" id="9787225at2"/>
<dbReference type="PANTHER" id="PTHR30582">
    <property type="entry name" value="L,D-TRANSPEPTIDASE"/>
    <property type="match status" value="1"/>
</dbReference>
<evidence type="ECO:0000256" key="9">
    <source>
        <dbReference type="PROSITE-ProRule" id="PRU01373"/>
    </source>
</evidence>
<dbReference type="RefSeq" id="WP_008410269.1">
    <property type="nucleotide sequence ID" value="NZ_CAOS01000003.1"/>
</dbReference>
<evidence type="ECO:0000256" key="1">
    <source>
        <dbReference type="ARBA" id="ARBA00004752"/>
    </source>
</evidence>
<evidence type="ECO:0000256" key="8">
    <source>
        <dbReference type="ARBA" id="ARBA00023316"/>
    </source>
</evidence>
<dbReference type="InterPro" id="IPR005490">
    <property type="entry name" value="LD_TPept_cat_dom"/>
</dbReference>
<dbReference type="GO" id="GO:0071972">
    <property type="term" value="F:peptidoglycan L,D-transpeptidase activity"/>
    <property type="evidence" value="ECO:0007669"/>
    <property type="project" value="TreeGrafter"/>
</dbReference>
<evidence type="ECO:0000256" key="7">
    <source>
        <dbReference type="ARBA" id="ARBA00022984"/>
    </source>
</evidence>
<dbReference type="GO" id="GO:0005576">
    <property type="term" value="C:extracellular region"/>
    <property type="evidence" value="ECO:0007669"/>
    <property type="project" value="TreeGrafter"/>
</dbReference>
<evidence type="ECO:0000313" key="11">
    <source>
        <dbReference type="EMBL" id="CCO07412.1"/>
    </source>
</evidence>
<dbReference type="GO" id="GO:0008360">
    <property type="term" value="P:regulation of cell shape"/>
    <property type="evidence" value="ECO:0007669"/>
    <property type="project" value="UniProtKB-UniRule"/>
</dbReference>
<comment type="pathway">
    <text evidence="1 9">Cell wall biogenesis; peptidoglycan biosynthesis.</text>
</comment>
<sequence length="255" mass="28979">MKTRYMALFLTIFLLFFFWQHLQLPAMKPLSRAKLVYRDAKYTVYRQANQVIIKKGFQKTTVQVSENTFLKAAVIKNKTPEQPPMKDVDIKEGLLLAGKENSYLIRLEPEIKLITGYPNPGTDQPKIIILKDSNLLFFYSQGQLIKKYRVATGKKEYYTPEGTFKIVNKLSFPAGQDSLYGTRWMGLAVPDDKDKRADHDARAPVGHKYGIHGTNEPASIGRDASGGCIRLNNRDAEELYSMVPLGTQVEIRNKS</sequence>
<keyword evidence="7 9" id="KW-0573">Peptidoglycan synthesis</keyword>
<keyword evidence="4" id="KW-0808">Transferase</keyword>
<organism evidence="11 12">
    <name type="scientific">Desulforamulus hydrothermalis Lam5 = DSM 18033</name>
    <dbReference type="NCBI Taxonomy" id="1121428"/>
    <lineage>
        <taxon>Bacteria</taxon>
        <taxon>Bacillati</taxon>
        <taxon>Bacillota</taxon>
        <taxon>Clostridia</taxon>
        <taxon>Eubacteriales</taxon>
        <taxon>Peptococcaceae</taxon>
        <taxon>Desulforamulus</taxon>
    </lineage>
</organism>
<dbReference type="eggNOG" id="COG1376">
    <property type="taxonomic scope" value="Bacteria"/>
</dbReference>
<keyword evidence="3" id="KW-0328">Glycosyltransferase</keyword>
<dbReference type="PROSITE" id="PS52029">
    <property type="entry name" value="LD_TPASE"/>
    <property type="match status" value="1"/>
</dbReference>
<dbReference type="Proteomes" id="UP000009315">
    <property type="component" value="Unassembled WGS sequence"/>
</dbReference>
<evidence type="ECO:0000256" key="6">
    <source>
        <dbReference type="ARBA" id="ARBA00022960"/>
    </source>
</evidence>
<dbReference type="SUPFAM" id="SSF141523">
    <property type="entry name" value="L,D-transpeptidase catalytic domain-like"/>
    <property type="match status" value="1"/>
</dbReference>
<dbReference type="InterPro" id="IPR050979">
    <property type="entry name" value="LD-transpeptidase"/>
</dbReference>
<comment type="caution">
    <text evidence="11">The sequence shown here is derived from an EMBL/GenBank/DDBJ whole genome shotgun (WGS) entry which is preliminary data.</text>
</comment>
<dbReference type="InterPro" id="IPR038063">
    <property type="entry name" value="Transpep_catalytic_dom"/>
</dbReference>
<evidence type="ECO:0000256" key="2">
    <source>
        <dbReference type="ARBA" id="ARBA00005992"/>
    </source>
</evidence>
<dbReference type="UniPathway" id="UPA00219"/>
<evidence type="ECO:0000256" key="4">
    <source>
        <dbReference type="ARBA" id="ARBA00022679"/>
    </source>
</evidence>
<feature type="active site" description="Proton donor/acceptor" evidence="9">
    <location>
        <position position="212"/>
    </location>
</feature>
<name>K8DXL8_9FIRM</name>
<proteinExistence type="inferred from homology"/>
<feature type="active site" description="Nucleophile" evidence="9">
    <location>
        <position position="228"/>
    </location>
</feature>
<dbReference type="GO" id="GO:0071555">
    <property type="term" value="P:cell wall organization"/>
    <property type="evidence" value="ECO:0007669"/>
    <property type="project" value="UniProtKB-UniRule"/>
</dbReference>
<dbReference type="STRING" id="1121428.DESHY_110356"/>
<dbReference type="AlphaFoldDB" id="K8DXL8"/>
<keyword evidence="5" id="KW-0378">Hydrolase</keyword>
<feature type="domain" description="L,D-TPase catalytic" evidence="10">
    <location>
        <begin position="125"/>
        <end position="252"/>
    </location>
</feature>
<evidence type="ECO:0000313" key="12">
    <source>
        <dbReference type="Proteomes" id="UP000009315"/>
    </source>
</evidence>
<protein>
    <submittedName>
        <fullName evidence="11">ErfK/YbiS/YcfS/YnhG family protein</fullName>
    </submittedName>
</protein>
<evidence type="ECO:0000256" key="5">
    <source>
        <dbReference type="ARBA" id="ARBA00022801"/>
    </source>
</evidence>
<reference evidence="11 12" key="1">
    <citation type="journal article" date="2013" name="Genome Announc.">
        <title>Genome Sequence of the Sulfate-Reducing Bacterium Desulfotomaculum hydrothermale Lam5(T).</title>
        <authorList>
            <person name="Amin O."/>
            <person name="Fardeau M.L."/>
            <person name="Valette O."/>
            <person name="Hirschler-Rea A."/>
            <person name="Barbe V."/>
            <person name="Medigue C."/>
            <person name="Vacherie B."/>
            <person name="Ollivier B."/>
            <person name="Bertin P.N."/>
            <person name="Dolla A."/>
        </authorList>
    </citation>
    <scope>NUCLEOTIDE SEQUENCE [LARGE SCALE GENOMIC DNA]</scope>
    <source>
        <strain evidence="12">Lam5 / DSM 18033</strain>
    </source>
</reference>
<accession>K8DXL8</accession>
<dbReference type="Gene3D" id="2.40.440.10">
    <property type="entry name" value="L,D-transpeptidase catalytic domain-like"/>
    <property type="match status" value="1"/>
</dbReference>
<dbReference type="Pfam" id="PF03734">
    <property type="entry name" value="YkuD"/>
    <property type="match status" value="1"/>
</dbReference>
<keyword evidence="8 9" id="KW-0961">Cell wall biogenesis/degradation</keyword>
<dbReference type="GO" id="GO:0016757">
    <property type="term" value="F:glycosyltransferase activity"/>
    <property type="evidence" value="ECO:0007669"/>
    <property type="project" value="UniProtKB-KW"/>
</dbReference>